<feature type="compositionally biased region" description="Basic and acidic residues" evidence="2">
    <location>
        <begin position="432"/>
        <end position="449"/>
    </location>
</feature>
<dbReference type="RefSeq" id="XP_054838006.1">
    <property type="nucleotide sequence ID" value="XM_054982031.1"/>
</dbReference>
<name>A0AA97L0R6_EUBMA</name>
<feature type="compositionally biased region" description="Polar residues" evidence="2">
    <location>
        <begin position="566"/>
        <end position="575"/>
    </location>
</feature>
<dbReference type="GO" id="GO:0016020">
    <property type="term" value="C:membrane"/>
    <property type="evidence" value="ECO:0007669"/>
    <property type="project" value="InterPro"/>
</dbReference>
<feature type="compositionally biased region" description="Basic and acidic residues" evidence="2">
    <location>
        <begin position="526"/>
        <end position="537"/>
    </location>
</feature>
<dbReference type="GeneID" id="129331465"/>
<protein>
    <submittedName>
        <fullName evidence="5">Opioid growth factor receptor</fullName>
    </submittedName>
</protein>
<feature type="region of interest" description="Disordered" evidence="2">
    <location>
        <begin position="355"/>
        <end position="484"/>
    </location>
</feature>
<dbReference type="InterPro" id="IPR006757">
    <property type="entry name" value="OGF_rcpt"/>
</dbReference>
<dbReference type="PANTHER" id="PTHR14015:SF1">
    <property type="entry name" value="OPIOID GROWTH FACTOR RECEPTOR"/>
    <property type="match status" value="1"/>
</dbReference>
<feature type="compositionally biased region" description="Basic and acidic residues" evidence="2">
    <location>
        <begin position="44"/>
        <end position="59"/>
    </location>
</feature>
<dbReference type="InterPro" id="IPR039574">
    <property type="entry name" value="OGFr"/>
</dbReference>
<keyword evidence="5" id="KW-0675">Receptor</keyword>
<proteinExistence type="inferred from homology"/>
<dbReference type="GO" id="GO:0140625">
    <property type="term" value="F:opioid growth factor receptor activity"/>
    <property type="evidence" value="ECO:0007669"/>
    <property type="project" value="InterPro"/>
</dbReference>
<dbReference type="AlphaFoldDB" id="A0AA97L0R6"/>
<dbReference type="CTD" id="11054"/>
<accession>A0AA97L0R6</accession>
<evidence type="ECO:0000313" key="4">
    <source>
        <dbReference type="Proteomes" id="UP001190640"/>
    </source>
</evidence>
<dbReference type="KEGG" id="emc:129331465"/>
<evidence type="ECO:0000256" key="2">
    <source>
        <dbReference type="SAM" id="MobiDB-lite"/>
    </source>
</evidence>
<feature type="compositionally biased region" description="Acidic residues" evidence="2">
    <location>
        <begin position="13"/>
        <end position="43"/>
    </location>
</feature>
<feature type="region of interest" description="Disordered" evidence="2">
    <location>
        <begin position="508"/>
        <end position="596"/>
    </location>
</feature>
<comment type="similarity">
    <text evidence="1">Belongs to the opioid growth factor receptor family.</text>
</comment>
<sequence length="704" mass="79066">MMRMAARFKGLEEEPGSEEDEEEGPWEYDSTWEDEGGEEEEEGRGEGRLEEERKEKEESEAASDAPKPGKAEKPRSPRRALGGQEGRRPNRSPMSFGRYKSTSRRNWIAAKDMQRYRHHYPDLEETDTEIKEDEMWNLSFYKNEISFVPRGLHIEDLLETWQHDYAVMEENHSYIQWLFPLREPGMNWRAKLLTLKEIQAFKKSKDVMDTFVRAYKLMLGFYGIELTNEETGELRRADNYFERFWNLNQYSHNNLRITRILKCLGEMGLERYQVQLVKFFLTETLVNQMLPRVKRSALDYFVFTVRDKRKRRELVYFAWQHFTPKHEFVWGPRKKLLEFKPPSPELHNNVALEEEQKPAKDGAGAGLGQQKSHLPHETSIVENAVGRSSDDVRTKPGSDRDAAEPQPGLGSEPKAPGKMEEPNSGPAANVKSEGEDVKEGSELDRKDLTGDCGSSGSGADGESLKESKKRKLEANKLSGEGVGLSRSPIDIEKISSNLEEVVIDHEGPGSLQLMENSKPLIPEGNGGDRQDLKEADSVRAMVKRRKVDEMASEDSVAKTAQEPDTEATSFESQVPSIKVPSFEKTEEVKISTSVPVETQHGTKTAGDVNILVDSKTCTAKSGEPSGDCVPDKPDESVTTSTIEGEGAQSCLAPIMDTKDKEGASGQEEGEMKGKAEDAADLSEVVRATESVSTLAKPDEGRNPR</sequence>
<feature type="compositionally biased region" description="Basic and acidic residues" evidence="2">
    <location>
        <begin position="388"/>
        <end position="403"/>
    </location>
</feature>
<evidence type="ECO:0000313" key="5">
    <source>
        <dbReference type="RefSeq" id="XP_054838006.1"/>
    </source>
</evidence>
<dbReference type="Pfam" id="PF04664">
    <property type="entry name" value="OGFr_N"/>
    <property type="match status" value="1"/>
</dbReference>
<reference evidence="5" key="1">
    <citation type="submission" date="2025-08" db="UniProtKB">
        <authorList>
            <consortium name="RefSeq"/>
        </authorList>
    </citation>
    <scope>IDENTIFICATION</scope>
    <source>
        <tissue evidence="5">Blood</tissue>
    </source>
</reference>
<feature type="region of interest" description="Disordered" evidence="2">
    <location>
        <begin position="1"/>
        <end position="98"/>
    </location>
</feature>
<keyword evidence="4" id="KW-1185">Reference proteome</keyword>
<evidence type="ECO:0000256" key="1">
    <source>
        <dbReference type="ARBA" id="ARBA00010365"/>
    </source>
</evidence>
<feature type="region of interest" description="Disordered" evidence="2">
    <location>
        <begin position="618"/>
        <end position="704"/>
    </location>
</feature>
<feature type="domain" description="Opioid growth factor receptor (OGFr) conserved" evidence="3">
    <location>
        <begin position="131"/>
        <end position="336"/>
    </location>
</feature>
<dbReference type="PANTHER" id="PTHR14015">
    <property type="entry name" value="OPIOID GROWTH FACTOR RECEPTOR OGFR ZETA-TYPE OPIOID RECEPTOR"/>
    <property type="match status" value="1"/>
</dbReference>
<organism evidence="4 5">
    <name type="scientific">Eublepharis macularius</name>
    <name type="common">Leopard gecko</name>
    <name type="synonym">Cyrtodactylus macularius</name>
    <dbReference type="NCBI Taxonomy" id="481883"/>
    <lineage>
        <taxon>Eukaryota</taxon>
        <taxon>Metazoa</taxon>
        <taxon>Chordata</taxon>
        <taxon>Craniata</taxon>
        <taxon>Vertebrata</taxon>
        <taxon>Euteleostomi</taxon>
        <taxon>Lepidosauria</taxon>
        <taxon>Squamata</taxon>
        <taxon>Bifurcata</taxon>
        <taxon>Gekkota</taxon>
        <taxon>Eublepharidae</taxon>
        <taxon>Eublepharinae</taxon>
        <taxon>Eublepharis</taxon>
    </lineage>
</organism>
<dbReference type="Proteomes" id="UP001190640">
    <property type="component" value="Chromosome 5"/>
</dbReference>
<gene>
    <name evidence="5" type="primary">OGFR</name>
</gene>
<evidence type="ECO:0000259" key="3">
    <source>
        <dbReference type="Pfam" id="PF04664"/>
    </source>
</evidence>